<dbReference type="GO" id="GO:0046872">
    <property type="term" value="F:metal ion binding"/>
    <property type="evidence" value="ECO:0007669"/>
    <property type="project" value="UniProtKB-KW"/>
</dbReference>
<protein>
    <submittedName>
        <fullName evidence="7">Uncharacterized protein</fullName>
    </submittedName>
</protein>
<dbReference type="GO" id="GO:0016491">
    <property type="term" value="F:oxidoreductase activity"/>
    <property type="evidence" value="ECO:0007669"/>
    <property type="project" value="InterPro"/>
</dbReference>
<keyword evidence="4" id="KW-0408">Iron</keyword>
<dbReference type="Gene3D" id="3.40.30.10">
    <property type="entry name" value="Glutaredoxin"/>
    <property type="match status" value="1"/>
</dbReference>
<comment type="caution">
    <text evidence="7">The sequence shown here is derived from an EMBL/GenBank/DDBJ whole genome shotgun (WGS) entry which is preliminary data.</text>
</comment>
<dbReference type="SUPFAM" id="SSF52833">
    <property type="entry name" value="Thioredoxin-like"/>
    <property type="match status" value="1"/>
</dbReference>
<dbReference type="InterPro" id="IPR041921">
    <property type="entry name" value="NuoE_N"/>
</dbReference>
<evidence type="ECO:0000256" key="1">
    <source>
        <dbReference type="ARBA" id="ARBA00010643"/>
    </source>
</evidence>
<dbReference type="InterPro" id="IPR042128">
    <property type="entry name" value="NuoE_dom"/>
</dbReference>
<dbReference type="InterPro" id="IPR028431">
    <property type="entry name" value="NADP_DH_HndA-like"/>
</dbReference>
<accession>X1HVE8</accession>
<evidence type="ECO:0000256" key="6">
    <source>
        <dbReference type="ARBA" id="ARBA00034078"/>
    </source>
</evidence>
<keyword evidence="2" id="KW-0001">2Fe-2S</keyword>
<dbReference type="CDD" id="cd03064">
    <property type="entry name" value="TRX_Fd_NuoE"/>
    <property type="match status" value="1"/>
</dbReference>
<dbReference type="Pfam" id="PF01257">
    <property type="entry name" value="2Fe-2S_thioredx"/>
    <property type="match status" value="1"/>
</dbReference>
<dbReference type="PANTHER" id="PTHR43342">
    <property type="entry name" value="NADH-QUINONE OXIDOREDUCTASE, E SUBUNIT"/>
    <property type="match status" value="1"/>
</dbReference>
<dbReference type="EMBL" id="BARU01032643">
    <property type="protein sequence ID" value="GAH73442.1"/>
    <property type="molecule type" value="Genomic_DNA"/>
</dbReference>
<organism evidence="7">
    <name type="scientific">marine sediment metagenome</name>
    <dbReference type="NCBI Taxonomy" id="412755"/>
    <lineage>
        <taxon>unclassified sequences</taxon>
        <taxon>metagenomes</taxon>
        <taxon>ecological metagenomes</taxon>
    </lineage>
</organism>
<name>X1HVE8_9ZZZZ</name>
<dbReference type="Gene3D" id="1.10.10.1590">
    <property type="entry name" value="NADH-quinone oxidoreductase subunit E"/>
    <property type="match status" value="1"/>
</dbReference>
<keyword evidence="5" id="KW-0411">Iron-sulfur</keyword>
<dbReference type="InterPro" id="IPR002023">
    <property type="entry name" value="NuoE-like"/>
</dbReference>
<evidence type="ECO:0000256" key="4">
    <source>
        <dbReference type="ARBA" id="ARBA00023004"/>
    </source>
</evidence>
<proteinExistence type="inferred from homology"/>
<comment type="similarity">
    <text evidence="1">Belongs to the complex I 24 kDa subunit family.</text>
</comment>
<evidence type="ECO:0000256" key="2">
    <source>
        <dbReference type="ARBA" id="ARBA00022714"/>
    </source>
</evidence>
<gene>
    <name evidence="7" type="ORF">S03H2_51455</name>
</gene>
<keyword evidence="3" id="KW-0479">Metal-binding</keyword>
<evidence type="ECO:0000256" key="5">
    <source>
        <dbReference type="ARBA" id="ARBA00023014"/>
    </source>
</evidence>
<dbReference type="PANTHER" id="PTHR43342:SF1">
    <property type="entry name" value="BIFURCATING [FEFE] HYDROGENASE GAMMA SUBUNIT"/>
    <property type="match status" value="1"/>
</dbReference>
<reference evidence="7" key="1">
    <citation type="journal article" date="2014" name="Front. Microbiol.">
        <title>High frequency of phylogenetically diverse reductive dehalogenase-homologous genes in deep subseafloor sedimentary metagenomes.</title>
        <authorList>
            <person name="Kawai M."/>
            <person name="Futagami T."/>
            <person name="Toyoda A."/>
            <person name="Takaki Y."/>
            <person name="Nishi S."/>
            <person name="Hori S."/>
            <person name="Arai W."/>
            <person name="Tsubouchi T."/>
            <person name="Morono Y."/>
            <person name="Uchiyama I."/>
            <person name="Ito T."/>
            <person name="Fujiyama A."/>
            <person name="Inagaki F."/>
            <person name="Takami H."/>
        </authorList>
    </citation>
    <scope>NUCLEOTIDE SEQUENCE</scope>
    <source>
        <strain evidence="7">Expedition CK06-06</strain>
    </source>
</reference>
<evidence type="ECO:0000313" key="7">
    <source>
        <dbReference type="EMBL" id="GAH73442.1"/>
    </source>
</evidence>
<dbReference type="PIRSF" id="PIRSF000216">
    <property type="entry name" value="NADH_DH_24kDa"/>
    <property type="match status" value="1"/>
</dbReference>
<comment type="cofactor">
    <cofactor evidence="6">
        <name>[2Fe-2S] cluster</name>
        <dbReference type="ChEBI" id="CHEBI:190135"/>
    </cofactor>
</comment>
<dbReference type="AlphaFoldDB" id="X1HVE8"/>
<evidence type="ECO:0000256" key="3">
    <source>
        <dbReference type="ARBA" id="ARBA00022723"/>
    </source>
</evidence>
<dbReference type="GO" id="GO:0051537">
    <property type="term" value="F:2 iron, 2 sulfur cluster binding"/>
    <property type="evidence" value="ECO:0007669"/>
    <property type="project" value="UniProtKB-KW"/>
</dbReference>
<dbReference type="InterPro" id="IPR036249">
    <property type="entry name" value="Thioredoxin-like_sf"/>
</dbReference>
<sequence length="163" mass="18260">MTIEKDKIYPEIDLIVSEIGTTESSVIPILHAIQKKFNYLPETALRRVCETTDITPASITGVSTFYTQFRHSPAGNHLIYICSGTACHVKGSELVYDALSRELRIEEDQDTDPEGLFTLQRVACLGCCMLAPVVQIDDVIYGHVKTNNVSKILQDYFFRSILS</sequence>